<dbReference type="InterPro" id="IPR055170">
    <property type="entry name" value="GFO_IDH_MocA-like_dom"/>
</dbReference>
<evidence type="ECO:0000259" key="2">
    <source>
        <dbReference type="Pfam" id="PF01408"/>
    </source>
</evidence>
<dbReference type="Proteomes" id="UP000004703">
    <property type="component" value="Chromosome"/>
</dbReference>
<dbReference type="Pfam" id="PF22725">
    <property type="entry name" value="GFO_IDH_MocA_C3"/>
    <property type="match status" value="1"/>
</dbReference>
<evidence type="ECO:0000313" key="5">
    <source>
        <dbReference type="Proteomes" id="UP000004703"/>
    </source>
</evidence>
<dbReference type="AlphaFoldDB" id="A0A5E8H5Y3"/>
<reference evidence="4 5" key="2">
    <citation type="submission" date="2013-04" db="EMBL/GenBank/DDBJ databases">
        <authorList>
            <person name="Fiebig A."/>
            <person name="Pradella S."/>
            <person name="Wagner-Doebler I."/>
        </authorList>
    </citation>
    <scope>NUCLEOTIDE SEQUENCE [LARGE SCALE GENOMIC DNA]</scope>
    <source>
        <strain evidence="5">DSM 17067 / NCIMB 14079 / DFL-11</strain>
    </source>
</reference>
<dbReference type="InterPro" id="IPR000683">
    <property type="entry name" value="Gfo/Idh/MocA-like_OxRdtase_N"/>
</dbReference>
<dbReference type="PANTHER" id="PTHR43818">
    <property type="entry name" value="BCDNA.GH03377"/>
    <property type="match status" value="1"/>
</dbReference>
<name>A0A5E8H5Y3_ROSAD</name>
<dbReference type="GO" id="GO:0000166">
    <property type="term" value="F:nucleotide binding"/>
    <property type="evidence" value="ECO:0007669"/>
    <property type="project" value="InterPro"/>
</dbReference>
<dbReference type="Gene3D" id="3.30.360.10">
    <property type="entry name" value="Dihydrodipicolinate Reductase, domain 2"/>
    <property type="match status" value="1"/>
</dbReference>
<dbReference type="SUPFAM" id="SSF51735">
    <property type="entry name" value="NAD(P)-binding Rossmann-fold domains"/>
    <property type="match status" value="1"/>
</dbReference>
<dbReference type="InterPro" id="IPR050463">
    <property type="entry name" value="Gfo/Idh/MocA_oxidrdct_glycsds"/>
</dbReference>
<dbReference type="SUPFAM" id="SSF55347">
    <property type="entry name" value="Glyceraldehyde-3-phosphate dehydrogenase-like, C-terminal domain"/>
    <property type="match status" value="1"/>
</dbReference>
<dbReference type="Pfam" id="PF01408">
    <property type="entry name" value="GFO_IDH_MocA"/>
    <property type="match status" value="1"/>
</dbReference>
<dbReference type="GO" id="GO:0016491">
    <property type="term" value="F:oxidoreductase activity"/>
    <property type="evidence" value="ECO:0007669"/>
    <property type="project" value="UniProtKB-KW"/>
</dbReference>
<sequence length="438" mass="47902">MQFEYWLFWLSNSEHSHDLLDCVSDADDGNLVVFARLAVARLFGVYWCWQNNQEEAPETPTMSNELGIGILGCGKTSRIYFNLIPKFNGLQLRACADLNREVALVRADEFDIRAETVHDLFQAEDISVIVNLSAPDAHAMMSREILNNGKHVYSEKPFARTSAEGAAVRQHAEKLGLFVGCAPDTFMGGAPQTARKAISEGLIGEVTGATLHAMNHGMEAWHPNPDLFYTSGIGPMADFGPYFICSVLNLLGPVEQVSAMSSTPVKTRTIGQGPRKGEVFDVETPTTIHAALSVMDGPLVAFSASWDVQAHAHSAMEIYGSEGTLFLPDPVFFGGDVIRVLKDGTREVLNQENHPFGLPNFKIHGRERANYRSAGLADMANAVRLGHDFRCSMERALHTVDVIEAIQTAAATGQHVKISEMPTRPAPLSPDQAKALLR</sequence>
<reference evidence="4 5" key="1">
    <citation type="submission" date="2008-01" db="EMBL/GenBank/DDBJ databases">
        <authorList>
            <person name="Wagner-Dobler I."/>
            <person name="Ferriera S."/>
            <person name="Johnson J."/>
            <person name="Kravitz S."/>
            <person name="Beeson K."/>
            <person name="Sutton G."/>
            <person name="Rogers Y.-H."/>
            <person name="Friedman R."/>
            <person name="Frazier M."/>
            <person name="Venter J.C."/>
        </authorList>
    </citation>
    <scope>NUCLEOTIDE SEQUENCE [LARGE SCALE GENOMIC DNA]</scope>
    <source>
        <strain evidence="5">DSM 17067 / NCIMB 14079 / DFL-11</strain>
    </source>
</reference>
<accession>A0A5E8H5Y3</accession>
<proteinExistence type="predicted"/>
<dbReference type="InterPro" id="IPR036291">
    <property type="entry name" value="NAD(P)-bd_dom_sf"/>
</dbReference>
<organism evidence="4 5">
    <name type="scientific">Roseibium alexandrii (strain DSM 17067 / NCIMB 14079 / DFL-11)</name>
    <name type="common">Labrenzia alexandrii</name>
    <dbReference type="NCBI Taxonomy" id="244592"/>
    <lineage>
        <taxon>Bacteria</taxon>
        <taxon>Pseudomonadati</taxon>
        <taxon>Pseudomonadota</taxon>
        <taxon>Alphaproteobacteria</taxon>
        <taxon>Hyphomicrobiales</taxon>
        <taxon>Stappiaceae</taxon>
        <taxon>Roseibium</taxon>
    </lineage>
</organism>
<feature type="domain" description="GFO/IDH/MocA-like oxidoreductase" evidence="3">
    <location>
        <begin position="192"/>
        <end position="325"/>
    </location>
</feature>
<dbReference type="PANTHER" id="PTHR43818:SF11">
    <property type="entry name" value="BCDNA.GH03377"/>
    <property type="match status" value="1"/>
</dbReference>
<evidence type="ECO:0000313" key="4">
    <source>
        <dbReference type="EMBL" id="EEE47915.2"/>
    </source>
</evidence>
<dbReference type="EMBL" id="ACCU02000003">
    <property type="protein sequence ID" value="EEE47915.2"/>
    <property type="molecule type" value="Genomic_DNA"/>
</dbReference>
<dbReference type="Gene3D" id="3.40.50.720">
    <property type="entry name" value="NAD(P)-binding Rossmann-like Domain"/>
    <property type="match status" value="1"/>
</dbReference>
<keyword evidence="1" id="KW-0560">Oxidoreductase</keyword>
<comment type="caution">
    <text evidence="4">The sequence shown here is derived from an EMBL/GenBank/DDBJ whole genome shotgun (WGS) entry which is preliminary data.</text>
</comment>
<evidence type="ECO:0000259" key="3">
    <source>
        <dbReference type="Pfam" id="PF22725"/>
    </source>
</evidence>
<gene>
    <name evidence="4" type="ORF">SADFL11_5205</name>
</gene>
<feature type="domain" description="Gfo/Idh/MocA-like oxidoreductase N-terminal" evidence="2">
    <location>
        <begin position="67"/>
        <end position="179"/>
    </location>
</feature>
<evidence type="ECO:0000256" key="1">
    <source>
        <dbReference type="ARBA" id="ARBA00023002"/>
    </source>
</evidence>
<protein>
    <submittedName>
        <fullName evidence="4">Putative dehydrogenase/related protein</fullName>
    </submittedName>
</protein>